<name>A0A183GHS0_HELPZ</name>
<dbReference type="Proteomes" id="UP000050761">
    <property type="component" value="Unassembled WGS sequence"/>
</dbReference>
<gene>
    <name evidence="1" type="ORF">HPBE_LOCUS22128</name>
</gene>
<organism evidence="2 3">
    <name type="scientific">Heligmosomoides polygyrus</name>
    <name type="common">Parasitic roundworm</name>
    <dbReference type="NCBI Taxonomy" id="6339"/>
    <lineage>
        <taxon>Eukaryota</taxon>
        <taxon>Metazoa</taxon>
        <taxon>Ecdysozoa</taxon>
        <taxon>Nematoda</taxon>
        <taxon>Chromadorea</taxon>
        <taxon>Rhabditida</taxon>
        <taxon>Rhabditina</taxon>
        <taxon>Rhabditomorpha</taxon>
        <taxon>Strongyloidea</taxon>
        <taxon>Heligmosomidae</taxon>
        <taxon>Heligmosomoides</taxon>
    </lineage>
</organism>
<dbReference type="OrthoDB" id="5855243at2759"/>
<evidence type="ECO:0000313" key="2">
    <source>
        <dbReference type="Proteomes" id="UP000050761"/>
    </source>
</evidence>
<reference evidence="1 2" key="1">
    <citation type="submission" date="2018-11" db="EMBL/GenBank/DDBJ databases">
        <authorList>
            <consortium name="Pathogen Informatics"/>
        </authorList>
    </citation>
    <scope>NUCLEOTIDE SEQUENCE [LARGE SCALE GENOMIC DNA]</scope>
</reference>
<sequence>MRPGWRDNDDVVSVRLRYEENNPDDGIKVFEPPQDTSGKGFVMVIVTPIMLEWIKKYSSKGITLDDTFHTTRYNLRLATLMVVDERDRGLPGEPRLEAFIQRFGEILGYLRLKGQGVMVDYLEKNYLARTPTWASFANEGAVLDTTMISERFHRRIKEEFLHRNGNSRLDGFVELSIRAVKELAEDVEIKMTAIIEARAVSMAKVDSSEAETILEDAVNQLQVVAKTLGESQTEQLIPRPEMARVGAKPHISCVPLYQVH</sequence>
<evidence type="ECO:0000313" key="3">
    <source>
        <dbReference type="WBParaSite" id="HPBE_0002212901-mRNA-1"/>
    </source>
</evidence>
<accession>A0A183GHS0</accession>
<dbReference type="EMBL" id="UZAH01033683">
    <property type="protein sequence ID" value="VDP30576.1"/>
    <property type="molecule type" value="Genomic_DNA"/>
</dbReference>
<reference evidence="3" key="2">
    <citation type="submission" date="2019-09" db="UniProtKB">
        <authorList>
            <consortium name="WormBaseParasite"/>
        </authorList>
    </citation>
    <scope>IDENTIFICATION</scope>
</reference>
<dbReference type="AlphaFoldDB" id="A0A183GHS0"/>
<evidence type="ECO:0000313" key="1">
    <source>
        <dbReference type="EMBL" id="VDP30576.1"/>
    </source>
</evidence>
<proteinExistence type="predicted"/>
<accession>A0A3P8GIC5</accession>
<protein>
    <submittedName>
        <fullName evidence="3">DNA-directed RNA polymerase</fullName>
    </submittedName>
</protein>
<dbReference type="WBParaSite" id="HPBE_0002212901-mRNA-1">
    <property type="protein sequence ID" value="HPBE_0002212901-mRNA-1"/>
    <property type="gene ID" value="HPBE_0002212901"/>
</dbReference>
<keyword evidence="2" id="KW-1185">Reference proteome</keyword>